<gene>
    <name evidence="2" type="ORF">Pro02_48420</name>
</gene>
<protein>
    <recommendedName>
        <fullName evidence="1">YspA cpYpsA-related SLOG domain-containing protein</fullName>
    </recommendedName>
</protein>
<evidence type="ECO:0000313" key="2">
    <source>
        <dbReference type="EMBL" id="GIH86434.1"/>
    </source>
</evidence>
<feature type="domain" description="YspA cpYpsA-related SLOG" evidence="1">
    <location>
        <begin position="7"/>
        <end position="67"/>
    </location>
</feature>
<keyword evidence="3" id="KW-1185">Reference proteome</keyword>
<evidence type="ECO:0000313" key="3">
    <source>
        <dbReference type="Proteomes" id="UP000655044"/>
    </source>
</evidence>
<dbReference type="RefSeq" id="WP_189243007.1">
    <property type="nucleotide sequence ID" value="NZ_BMQP01000026.1"/>
</dbReference>
<accession>A0A8J3WDY7</accession>
<dbReference type="Pfam" id="PF10686">
    <property type="entry name" value="YAcAr"/>
    <property type="match status" value="1"/>
</dbReference>
<name>A0A8J3WDY7_PLARO</name>
<dbReference type="EMBL" id="BOOI01000046">
    <property type="protein sequence ID" value="GIH86434.1"/>
    <property type="molecule type" value="Genomic_DNA"/>
</dbReference>
<dbReference type="InterPro" id="IPR019627">
    <property type="entry name" value="YAcAr"/>
</dbReference>
<reference evidence="2" key="1">
    <citation type="submission" date="2021-01" db="EMBL/GenBank/DDBJ databases">
        <title>Whole genome shotgun sequence of Planobispora rosea NBRC 15558.</title>
        <authorList>
            <person name="Komaki H."/>
            <person name="Tamura T."/>
        </authorList>
    </citation>
    <scope>NUCLEOTIDE SEQUENCE</scope>
    <source>
        <strain evidence="2">NBRC 15558</strain>
    </source>
</reference>
<dbReference type="Proteomes" id="UP000655044">
    <property type="component" value="Unassembled WGS sequence"/>
</dbReference>
<comment type="caution">
    <text evidence="2">The sequence shown here is derived from an EMBL/GenBank/DDBJ whole genome shotgun (WGS) entry which is preliminary data.</text>
</comment>
<proteinExistence type="predicted"/>
<dbReference type="AlphaFoldDB" id="A0A8J3WDY7"/>
<organism evidence="2 3">
    <name type="scientific">Planobispora rosea</name>
    <dbReference type="NCBI Taxonomy" id="35762"/>
    <lineage>
        <taxon>Bacteria</taxon>
        <taxon>Bacillati</taxon>
        <taxon>Actinomycetota</taxon>
        <taxon>Actinomycetes</taxon>
        <taxon>Streptosporangiales</taxon>
        <taxon>Streptosporangiaceae</taxon>
        <taxon>Planobispora</taxon>
    </lineage>
</organism>
<sequence>MLILEKPRVLICGSRYWRWPHAVQAVCERLQARYGEALILIEGAAAGADRACHDWCQTRGWDTWRHRCFPVDWAAEKAARPREYKVAGHERNIRMLAEADPRLIIAFHEDLAYQRGGTSDMILRGLLTGVPVWLVPGPDPARGRWLHPQEHLPRFPRRRVTAAADLMRRMYPQLQQKIRLAA</sequence>
<evidence type="ECO:0000259" key="1">
    <source>
        <dbReference type="Pfam" id="PF10686"/>
    </source>
</evidence>